<reference evidence="1 2" key="1">
    <citation type="journal article" date="2015" name="Nature">
        <title>rRNA introns, odd ribosomes, and small enigmatic genomes across a large radiation of phyla.</title>
        <authorList>
            <person name="Brown C.T."/>
            <person name="Hug L.A."/>
            <person name="Thomas B.C."/>
            <person name="Sharon I."/>
            <person name="Castelle C.J."/>
            <person name="Singh A."/>
            <person name="Wilkins M.J."/>
            <person name="Williams K.H."/>
            <person name="Banfield J.F."/>
        </authorList>
    </citation>
    <scope>NUCLEOTIDE SEQUENCE [LARGE SCALE GENOMIC DNA]</scope>
</reference>
<protein>
    <submittedName>
        <fullName evidence="1">Uncharacterized protein</fullName>
    </submittedName>
</protein>
<dbReference type="AlphaFoldDB" id="A0A837I712"/>
<evidence type="ECO:0000313" key="1">
    <source>
        <dbReference type="EMBL" id="KKT36492.1"/>
    </source>
</evidence>
<sequence length="109" mass="12769">MKNHTYADEAKVFPRVYSHAMMSLLKRLPLFHYSYLLRNLVGNSQKVTHLVIKDYITYHVDQYNGLCDLESLQILVAKDVGHEFVDRVVVRYITIFLIGRQTLRLSKKA</sequence>
<dbReference type="Proteomes" id="UP000033815">
    <property type="component" value="Unassembled WGS sequence"/>
</dbReference>
<comment type="caution">
    <text evidence="1">The sequence shown here is derived from an EMBL/GenBank/DDBJ whole genome shotgun (WGS) entry which is preliminary data.</text>
</comment>
<gene>
    <name evidence="1" type="ORF">UW25_C0006G0014</name>
</gene>
<name>A0A837I712_9BACT</name>
<dbReference type="EMBL" id="LCHP01000006">
    <property type="protein sequence ID" value="KKT36492.1"/>
    <property type="molecule type" value="Genomic_DNA"/>
</dbReference>
<proteinExistence type="predicted"/>
<accession>A0A837I712</accession>
<organism evidence="1 2">
    <name type="scientific">Candidatus Nomurabacteria bacterium GW2011_GWB1_44_12</name>
    <dbReference type="NCBI Taxonomy" id="1618748"/>
    <lineage>
        <taxon>Bacteria</taxon>
        <taxon>Candidatus Nomuraibacteriota</taxon>
    </lineage>
</organism>
<evidence type="ECO:0000313" key="2">
    <source>
        <dbReference type="Proteomes" id="UP000033815"/>
    </source>
</evidence>